<feature type="transmembrane region" description="Helical" evidence="6">
    <location>
        <begin position="96"/>
        <end position="122"/>
    </location>
</feature>
<organism evidence="7">
    <name type="scientific">freshwater metagenome</name>
    <dbReference type="NCBI Taxonomy" id="449393"/>
    <lineage>
        <taxon>unclassified sequences</taxon>
        <taxon>metagenomes</taxon>
        <taxon>ecological metagenomes</taxon>
    </lineage>
</organism>
<reference evidence="7" key="1">
    <citation type="submission" date="2020-05" db="EMBL/GenBank/DDBJ databases">
        <authorList>
            <person name="Chiriac C."/>
            <person name="Salcher M."/>
            <person name="Ghai R."/>
            <person name="Kavagutti S V."/>
        </authorList>
    </citation>
    <scope>NUCLEOTIDE SEQUENCE</scope>
</reference>
<evidence type="ECO:0000256" key="4">
    <source>
        <dbReference type="ARBA" id="ARBA00022989"/>
    </source>
</evidence>
<dbReference type="AlphaFoldDB" id="A0A6J7IJQ0"/>
<feature type="transmembrane region" description="Helical" evidence="6">
    <location>
        <begin position="195"/>
        <end position="212"/>
    </location>
</feature>
<comment type="subcellular location">
    <subcellularLocation>
        <location evidence="1">Cell membrane</location>
        <topology evidence="1">Multi-pass membrane protein</topology>
    </subcellularLocation>
</comment>
<feature type="transmembrane region" description="Helical" evidence="6">
    <location>
        <begin position="620"/>
        <end position="649"/>
    </location>
</feature>
<proteinExistence type="predicted"/>
<dbReference type="EMBL" id="CAFBNB010000119">
    <property type="protein sequence ID" value="CAB4931483.1"/>
    <property type="molecule type" value="Genomic_DNA"/>
</dbReference>
<keyword evidence="4 6" id="KW-1133">Transmembrane helix</keyword>
<name>A0A6J7IJQ0_9ZZZZ</name>
<feature type="transmembrane region" description="Helical" evidence="6">
    <location>
        <begin position="519"/>
        <end position="539"/>
    </location>
</feature>
<feature type="transmembrane region" description="Helical" evidence="6">
    <location>
        <begin position="55"/>
        <end position="76"/>
    </location>
</feature>
<keyword evidence="2" id="KW-1003">Cell membrane</keyword>
<feature type="transmembrane region" description="Helical" evidence="6">
    <location>
        <begin position="742"/>
        <end position="759"/>
    </location>
</feature>
<dbReference type="Pfam" id="PF03706">
    <property type="entry name" value="LPG_synthase_TM"/>
    <property type="match status" value="1"/>
</dbReference>
<dbReference type="InterPro" id="IPR022791">
    <property type="entry name" value="L-PG_synthase/AglD"/>
</dbReference>
<feature type="transmembrane region" description="Helical" evidence="6">
    <location>
        <begin position="661"/>
        <end position="682"/>
    </location>
</feature>
<evidence type="ECO:0000256" key="1">
    <source>
        <dbReference type="ARBA" id="ARBA00004651"/>
    </source>
</evidence>
<feature type="transmembrane region" description="Helical" evidence="6">
    <location>
        <begin position="218"/>
        <end position="239"/>
    </location>
</feature>
<evidence type="ECO:0000256" key="2">
    <source>
        <dbReference type="ARBA" id="ARBA00022475"/>
    </source>
</evidence>
<keyword evidence="3 6" id="KW-0812">Transmembrane</keyword>
<dbReference type="PANTHER" id="PTHR39087:SF2">
    <property type="entry name" value="UPF0104 MEMBRANE PROTEIN MJ1595"/>
    <property type="match status" value="1"/>
</dbReference>
<sequence length="818" mass="85322">MTSGENESALEAAASALDAVPDAPAPAAPFAGDAAPGKLLGSDAFPKRVRRPLDLARFVVAIILTASIVLVAWFATSTTAGLGTDLSTGAQLLPGLIVLALNIIGGIGTLGLPIAASIALVVRRRLRQLFDALVALLVTIIVLTVATNVISALDSPRLLAALAGSANPGSNATAPILGGLIAFITVARLMGRRPWNVLSIVVIGSLVTVAVINSGLALAGVGVSMSIGWAIGLICRYAFGTPTTRPSADEIMASLSRGGFPIESLAAEVTTSRGRRYRANTISGEQLRIAVLDRDLEGAGLVTALWTAVRLRSETGSGAFNMRRSLDHTALMYYAGEAAGAPMPRLLLASEIGPDSSLLAFENVEGTVFSDATDLTDTDLDDAWRAVKILHDHQISHRRLSSDHLIRAAGGGVRIVGYDGGTVAAGDVSMRIDLAEMLCTLALIVGVERAVASGQRVLGEAGLLRALPTLQPVALSSATRRSMRKNKQLMVSLRDVLLESRPGEPVEQIRLERVKIRTLVMIVVGSIAGYVLLSQLAQVDLATLLTSANGWWVLAAVAFSLVTYLGAAWSLSGFVPERLALHRTVLAQLAGDFATLVSPPTLGAVAINMRFLQRAGLHPALAAASVGVSQVMAFVFHILLLFAFGIAAGTQHDFTFNPPRLVVIAIAAVAVIVLALLAVPAIRRLITDRVRPTLREVVPRLVTLAQRPFKLIEGIGGILLLNLAYIGVLVACVHAFGGELSIAVIAVVYLAGATIGQAAPTPGGLGAVEAALSAGLTAAGLDGGVAVSAVLLYRLVTFWLPTLPGYWSFNWLTKKGAL</sequence>
<protein>
    <submittedName>
        <fullName evidence="7">Unannotated protein</fullName>
    </submittedName>
</protein>
<dbReference type="PANTHER" id="PTHR39087">
    <property type="entry name" value="UPF0104 MEMBRANE PROTEIN MJ1595"/>
    <property type="match status" value="1"/>
</dbReference>
<dbReference type="GO" id="GO:0005886">
    <property type="term" value="C:plasma membrane"/>
    <property type="evidence" value="ECO:0007669"/>
    <property type="project" value="UniProtKB-SubCell"/>
</dbReference>
<evidence type="ECO:0000256" key="3">
    <source>
        <dbReference type="ARBA" id="ARBA00022692"/>
    </source>
</evidence>
<evidence type="ECO:0000256" key="5">
    <source>
        <dbReference type="ARBA" id="ARBA00023136"/>
    </source>
</evidence>
<feature type="transmembrane region" description="Helical" evidence="6">
    <location>
        <begin position="129"/>
        <end position="152"/>
    </location>
</feature>
<gene>
    <name evidence="7" type="ORF">UFOPK3720_00731</name>
</gene>
<feature type="transmembrane region" description="Helical" evidence="6">
    <location>
        <begin position="715"/>
        <end position="736"/>
    </location>
</feature>
<feature type="transmembrane region" description="Helical" evidence="6">
    <location>
        <begin position="172"/>
        <end position="190"/>
    </location>
</feature>
<feature type="transmembrane region" description="Helical" evidence="6">
    <location>
        <begin position="771"/>
        <end position="796"/>
    </location>
</feature>
<evidence type="ECO:0000256" key="6">
    <source>
        <dbReference type="SAM" id="Phobius"/>
    </source>
</evidence>
<accession>A0A6J7IJQ0</accession>
<feature type="transmembrane region" description="Helical" evidence="6">
    <location>
        <begin position="551"/>
        <end position="575"/>
    </location>
</feature>
<evidence type="ECO:0000313" key="7">
    <source>
        <dbReference type="EMBL" id="CAB4931483.1"/>
    </source>
</evidence>
<keyword evidence="5 6" id="KW-0472">Membrane</keyword>